<dbReference type="InterPro" id="IPR002935">
    <property type="entry name" value="SAM_O-MeTrfase"/>
</dbReference>
<gene>
    <name evidence="5" type="ORF">PDIGIT_LOCUS13989</name>
</gene>
<organism evidence="5 6">
    <name type="scientific">Periconia digitata</name>
    <dbReference type="NCBI Taxonomy" id="1303443"/>
    <lineage>
        <taxon>Eukaryota</taxon>
        <taxon>Fungi</taxon>
        <taxon>Dikarya</taxon>
        <taxon>Ascomycota</taxon>
        <taxon>Pezizomycotina</taxon>
        <taxon>Dothideomycetes</taxon>
        <taxon>Pleosporomycetidae</taxon>
        <taxon>Pleosporales</taxon>
        <taxon>Massarineae</taxon>
        <taxon>Periconiaceae</taxon>
        <taxon>Periconia</taxon>
    </lineage>
</organism>
<dbReference type="GO" id="GO:0032259">
    <property type="term" value="P:methylation"/>
    <property type="evidence" value="ECO:0007669"/>
    <property type="project" value="UniProtKB-KW"/>
</dbReference>
<dbReference type="PANTHER" id="PTHR10509">
    <property type="entry name" value="O-METHYLTRANSFERASE-RELATED"/>
    <property type="match status" value="1"/>
</dbReference>
<dbReference type="OrthoDB" id="10251242at2759"/>
<reference evidence="5" key="1">
    <citation type="submission" date="2023-01" db="EMBL/GenBank/DDBJ databases">
        <authorList>
            <person name="Van Ghelder C."/>
            <person name="Rancurel C."/>
        </authorList>
    </citation>
    <scope>NUCLEOTIDE SEQUENCE</scope>
    <source>
        <strain evidence="5">CNCM I-4278</strain>
    </source>
</reference>
<keyword evidence="3" id="KW-0949">S-adenosyl-L-methionine</keyword>
<accession>A0A9W4XQQ8</accession>
<sequence length="239" mass="26436">MSTNVFVNDEYEHDDRWTAVDAYGVSNLHPKDDANTILNGALEHIQNSDMPDDSTYPAFGKFLALHARSVKAKHILEVGLLGGYTAIWYLLQIPEAKVTALEINPHHSKVAGENAQRAGVADRLEIITGPGKESLAKIKTEVAEGKRPKFDFTFIDADKENNWAYFDYAADLSNSGAPIVVDNVIRKGWIVLPEHMDKSPVAGAREVIENAGKDSRVESCLMQTVSEKNYDGYLYAVVK</sequence>
<comment type="similarity">
    <text evidence="4">Belongs to the class I-like SAM-binding methyltransferase superfamily. Cation-dependent O-methyltransferase family.</text>
</comment>
<evidence type="ECO:0000313" key="6">
    <source>
        <dbReference type="Proteomes" id="UP001152607"/>
    </source>
</evidence>
<comment type="caution">
    <text evidence="5">The sequence shown here is derived from an EMBL/GenBank/DDBJ whole genome shotgun (WGS) entry which is preliminary data.</text>
</comment>
<dbReference type="Gene3D" id="3.40.50.150">
    <property type="entry name" value="Vaccinia Virus protein VP39"/>
    <property type="match status" value="1"/>
</dbReference>
<protein>
    <recommendedName>
        <fullName evidence="7">O-methyltransferase</fullName>
    </recommendedName>
</protein>
<dbReference type="InterPro" id="IPR029063">
    <property type="entry name" value="SAM-dependent_MTases_sf"/>
</dbReference>
<dbReference type="Pfam" id="PF01596">
    <property type="entry name" value="Methyltransf_3"/>
    <property type="match status" value="1"/>
</dbReference>
<name>A0A9W4XQQ8_9PLEO</name>
<dbReference type="SUPFAM" id="SSF53335">
    <property type="entry name" value="S-adenosyl-L-methionine-dependent methyltransferases"/>
    <property type="match status" value="1"/>
</dbReference>
<dbReference type="PANTHER" id="PTHR10509:SF14">
    <property type="entry name" value="CAFFEOYL-COA O-METHYLTRANSFERASE 3-RELATED"/>
    <property type="match status" value="1"/>
</dbReference>
<dbReference type="PROSITE" id="PS51682">
    <property type="entry name" value="SAM_OMT_I"/>
    <property type="match status" value="1"/>
</dbReference>
<evidence type="ECO:0000256" key="4">
    <source>
        <dbReference type="ARBA" id="ARBA00023453"/>
    </source>
</evidence>
<dbReference type="EMBL" id="CAOQHR010000011">
    <property type="protein sequence ID" value="CAI6340804.1"/>
    <property type="molecule type" value="Genomic_DNA"/>
</dbReference>
<keyword evidence="1" id="KW-0489">Methyltransferase</keyword>
<dbReference type="Proteomes" id="UP001152607">
    <property type="component" value="Unassembled WGS sequence"/>
</dbReference>
<dbReference type="InterPro" id="IPR050362">
    <property type="entry name" value="Cation-dep_OMT"/>
</dbReference>
<dbReference type="GO" id="GO:0008171">
    <property type="term" value="F:O-methyltransferase activity"/>
    <property type="evidence" value="ECO:0007669"/>
    <property type="project" value="InterPro"/>
</dbReference>
<dbReference type="AlphaFoldDB" id="A0A9W4XQQ8"/>
<evidence type="ECO:0008006" key="7">
    <source>
        <dbReference type="Google" id="ProtNLM"/>
    </source>
</evidence>
<keyword evidence="6" id="KW-1185">Reference proteome</keyword>
<evidence type="ECO:0000256" key="1">
    <source>
        <dbReference type="ARBA" id="ARBA00022603"/>
    </source>
</evidence>
<keyword evidence="2" id="KW-0808">Transferase</keyword>
<evidence type="ECO:0000256" key="2">
    <source>
        <dbReference type="ARBA" id="ARBA00022679"/>
    </source>
</evidence>
<dbReference type="GO" id="GO:0008757">
    <property type="term" value="F:S-adenosylmethionine-dependent methyltransferase activity"/>
    <property type="evidence" value="ECO:0007669"/>
    <property type="project" value="TreeGrafter"/>
</dbReference>
<proteinExistence type="inferred from homology"/>
<evidence type="ECO:0000313" key="5">
    <source>
        <dbReference type="EMBL" id="CAI6340804.1"/>
    </source>
</evidence>
<evidence type="ECO:0000256" key="3">
    <source>
        <dbReference type="ARBA" id="ARBA00022691"/>
    </source>
</evidence>